<dbReference type="InterPro" id="IPR050464">
    <property type="entry name" value="Zeta_carotene_desat/Oxidored"/>
</dbReference>
<dbReference type="PANTHER" id="PTHR42923">
    <property type="entry name" value="PROTOPORPHYRINOGEN OXIDASE"/>
    <property type="match status" value="1"/>
</dbReference>
<dbReference type="GO" id="GO:0016491">
    <property type="term" value="F:oxidoreductase activity"/>
    <property type="evidence" value="ECO:0007669"/>
    <property type="project" value="UniProtKB-KW"/>
</dbReference>
<dbReference type="RefSeq" id="WP_289830829.1">
    <property type="nucleotide sequence ID" value="NZ_JAUEDK010000027.1"/>
</dbReference>
<evidence type="ECO:0000313" key="3">
    <source>
        <dbReference type="Proteomes" id="UP001168540"/>
    </source>
</evidence>
<reference evidence="2" key="1">
    <citation type="submission" date="2023-06" db="EMBL/GenBank/DDBJ databases">
        <authorList>
            <person name="Zhang S."/>
        </authorList>
    </citation>
    <scope>NUCLEOTIDE SEQUENCE</scope>
    <source>
        <strain evidence="2">SG2303</strain>
    </source>
</reference>
<feature type="domain" description="Amine oxidase" evidence="1">
    <location>
        <begin position="23"/>
        <end position="429"/>
    </location>
</feature>
<dbReference type="PANTHER" id="PTHR42923:SF47">
    <property type="entry name" value="BLR3003 PROTEIN"/>
    <property type="match status" value="1"/>
</dbReference>
<keyword evidence="3" id="KW-1185">Reference proteome</keyword>
<dbReference type="SUPFAM" id="SSF51905">
    <property type="entry name" value="FAD/NAD(P)-binding domain"/>
    <property type="match status" value="1"/>
</dbReference>
<dbReference type="NCBIfam" id="TIGR03467">
    <property type="entry name" value="HpnE"/>
    <property type="match status" value="1"/>
</dbReference>
<comment type="caution">
    <text evidence="2">The sequence shown here is derived from an EMBL/GenBank/DDBJ whole genome shotgun (WGS) entry which is preliminary data.</text>
</comment>
<dbReference type="InterPro" id="IPR017830">
    <property type="entry name" value="SQase_HpnE"/>
</dbReference>
<sequence>MEDLDLRLRAVKPRVAIVGAGWAGLAAAVTLAEQAELTVFEAGREPGGRARRVVLDDALLDNGQHILIGAYNECLALMRTVGVDPRKAFLRLPLTWQMVGGVRMRCPRLPAPLHVAVGLLTARGLSLAEKRRLAAALDGLKRANWRVQPDRPVATWLRETGQNGALTDSFWKPLVLSAMNTPLHLASTATLARVLADSLGGRRAASDLLLPRIDLSELFPLPAWRWLAKRGATLYEGCRVRSIVPDGVGVRVDGRPFDAVIVATAPYHAEPLLEFAPDAQRAIQTLRFEPIYTVYLRYARAPRLPSVMTGLAGGMAHWLFERGALTGEEGLVAAVISAASNLADWPRQSVIDKVAADIAKLDPSLGAPLWSRMVVEKRATFAASVDRQQIKPRLNGIQYGYLAGDWLDPSYPATLEGAAKSGLAAARALMQEWTRQR</sequence>
<gene>
    <name evidence="2" type="primary">hpnE</name>
    <name evidence="2" type="ORF">QU481_14905</name>
</gene>
<accession>A0ABT7XQT8</accession>
<dbReference type="InterPro" id="IPR036188">
    <property type="entry name" value="FAD/NAD-bd_sf"/>
</dbReference>
<dbReference type="Proteomes" id="UP001168540">
    <property type="component" value="Unassembled WGS sequence"/>
</dbReference>
<keyword evidence="2" id="KW-0560">Oxidoreductase</keyword>
<evidence type="ECO:0000313" key="2">
    <source>
        <dbReference type="EMBL" id="MDN0076173.1"/>
    </source>
</evidence>
<proteinExistence type="predicted"/>
<protein>
    <submittedName>
        <fullName evidence="2">Hydroxysqualene dehydroxylase HpnE</fullName>
        <ecNumber evidence="2">1.17.8.1</ecNumber>
    </submittedName>
</protein>
<dbReference type="Pfam" id="PF01593">
    <property type="entry name" value="Amino_oxidase"/>
    <property type="match status" value="1"/>
</dbReference>
<dbReference type="EMBL" id="JAUEDK010000027">
    <property type="protein sequence ID" value="MDN0076173.1"/>
    <property type="molecule type" value="Genomic_DNA"/>
</dbReference>
<name>A0ABT7XQT8_9NEIS</name>
<evidence type="ECO:0000259" key="1">
    <source>
        <dbReference type="Pfam" id="PF01593"/>
    </source>
</evidence>
<dbReference type="Gene3D" id="3.50.50.60">
    <property type="entry name" value="FAD/NAD(P)-binding domain"/>
    <property type="match status" value="1"/>
</dbReference>
<dbReference type="EC" id="1.17.8.1" evidence="2"/>
<organism evidence="2 3">
    <name type="scientific">Crenobacter oryzisoli</name>
    <dbReference type="NCBI Taxonomy" id="3056844"/>
    <lineage>
        <taxon>Bacteria</taxon>
        <taxon>Pseudomonadati</taxon>
        <taxon>Pseudomonadota</taxon>
        <taxon>Betaproteobacteria</taxon>
        <taxon>Neisseriales</taxon>
        <taxon>Neisseriaceae</taxon>
        <taxon>Crenobacter</taxon>
    </lineage>
</organism>
<dbReference type="InterPro" id="IPR002937">
    <property type="entry name" value="Amino_oxidase"/>
</dbReference>